<gene>
    <name evidence="1" type="ORF">LVJ82_17260</name>
</gene>
<dbReference type="RefSeq" id="WP_058356871.1">
    <property type="nucleotide sequence ID" value="NZ_CABKVG010000010.1"/>
</dbReference>
<evidence type="ECO:0000313" key="2">
    <source>
        <dbReference type="Proteomes" id="UP000832011"/>
    </source>
</evidence>
<reference evidence="1 2" key="1">
    <citation type="journal article" date="2022" name="Res Sq">
        <title>Evolution of multicellular longitudinally dividing oral cavity symbionts (Neisseriaceae).</title>
        <authorList>
            <person name="Nyongesa S."/>
            <person name="Weber P."/>
            <person name="Bernet E."/>
            <person name="Pullido F."/>
            <person name="Nieckarz M."/>
            <person name="Delaby M."/>
            <person name="Nieves C."/>
            <person name="Viehboeck T."/>
            <person name="Krause N."/>
            <person name="Rivera-Millot A."/>
            <person name="Nakamura A."/>
            <person name="Vischer N."/>
            <person name="VanNieuwenhze M."/>
            <person name="Brun Y."/>
            <person name="Cava F."/>
            <person name="Bulgheresi S."/>
            <person name="Veyrier F."/>
        </authorList>
    </citation>
    <scope>NUCLEOTIDE SEQUENCE [LARGE SCALE GENOMIC DNA]</scope>
    <source>
        <strain evidence="1 2">SN4</strain>
    </source>
</reference>
<protein>
    <submittedName>
        <fullName evidence="1">Uncharacterized protein</fullName>
    </submittedName>
</protein>
<proteinExistence type="predicted"/>
<keyword evidence="2" id="KW-1185">Reference proteome</keyword>
<organism evidence="1 2">
    <name type="scientific">Vitreoscilla massiliensis</name>
    <dbReference type="NCBI Taxonomy" id="1689272"/>
    <lineage>
        <taxon>Bacteria</taxon>
        <taxon>Pseudomonadati</taxon>
        <taxon>Pseudomonadota</taxon>
        <taxon>Betaproteobacteria</taxon>
        <taxon>Neisseriales</taxon>
        <taxon>Neisseriaceae</taxon>
        <taxon>Vitreoscilla</taxon>
    </lineage>
</organism>
<accession>A0ABY4E056</accession>
<sequence length="166" mass="18405">MSSLYENGNPVTAAVNRAVRMVTLNHPWSIDAVVYRKERVVPAGEDNKLIGGAAILGGISDEADYEITVQGACKVKFTGQSEAAKLAGDGLSYTMQPEITAMIEPIIENEFVIEKYDRVYLILPNLYIAYEVSDIKSPENLPNGRSYLYYLQPLEQEAQTDLDNLI</sequence>
<name>A0ABY4E056_9NEIS</name>
<evidence type="ECO:0000313" key="1">
    <source>
        <dbReference type="EMBL" id="UOO89169.1"/>
    </source>
</evidence>
<dbReference type="Proteomes" id="UP000832011">
    <property type="component" value="Chromosome"/>
</dbReference>
<dbReference type="EMBL" id="CP091511">
    <property type="protein sequence ID" value="UOO89169.1"/>
    <property type="molecule type" value="Genomic_DNA"/>
</dbReference>